<dbReference type="EMBL" id="JACHMH010000001">
    <property type="protein sequence ID" value="MBB4678987.1"/>
    <property type="molecule type" value="Genomic_DNA"/>
</dbReference>
<comment type="caution">
    <text evidence="1">The sequence shown here is derived from an EMBL/GenBank/DDBJ whole genome shotgun (WGS) entry which is preliminary data.</text>
</comment>
<dbReference type="AlphaFoldDB" id="A0A7W7CD72"/>
<sequence length="239" mass="26538">MGRKFELHKEVELAATPQQVWDAISTGPGLEAWFMSQPAPEEGACEVWQPGEHLSVTTPAAPDGSFHAFEYLIEARDGGSTVLRFVHSGFLSDDWGAEFEAMTARGWDMYLHTLALYLQHFTGRPAVYITAEGPEVTAKPEAWEVLLRGLGLDHNPALGERVHLTPEGLPAIDGEVDWFEGEEAPFLAVRTEDALYRFHGRAPLGMTIAVGHHFYYPAEQPATDEAWRVWLHGLYPAQG</sequence>
<evidence type="ECO:0000313" key="2">
    <source>
        <dbReference type="Proteomes" id="UP000533598"/>
    </source>
</evidence>
<gene>
    <name evidence="1" type="ORF">HNR67_005105</name>
</gene>
<keyword evidence="2" id="KW-1185">Reference proteome</keyword>
<dbReference type="Gene3D" id="3.30.530.20">
    <property type="match status" value="1"/>
</dbReference>
<dbReference type="Proteomes" id="UP000533598">
    <property type="component" value="Unassembled WGS sequence"/>
</dbReference>
<evidence type="ECO:0000313" key="1">
    <source>
        <dbReference type="EMBL" id="MBB4678987.1"/>
    </source>
</evidence>
<protein>
    <submittedName>
        <fullName evidence="1">Uncharacterized protein YndB with AHSA1/START domain</fullName>
    </submittedName>
</protein>
<dbReference type="CDD" id="cd07814">
    <property type="entry name" value="SRPBCC_CalC_Aha1-like"/>
    <property type="match status" value="1"/>
</dbReference>
<dbReference type="InterPro" id="IPR023393">
    <property type="entry name" value="START-like_dom_sf"/>
</dbReference>
<dbReference type="RefSeq" id="WP_185004788.1">
    <property type="nucleotide sequence ID" value="NZ_BAAAUI010000094.1"/>
</dbReference>
<name>A0A7W7CD72_9PSEU</name>
<organism evidence="1 2">
    <name type="scientific">Crossiella cryophila</name>
    <dbReference type="NCBI Taxonomy" id="43355"/>
    <lineage>
        <taxon>Bacteria</taxon>
        <taxon>Bacillati</taxon>
        <taxon>Actinomycetota</taxon>
        <taxon>Actinomycetes</taxon>
        <taxon>Pseudonocardiales</taxon>
        <taxon>Pseudonocardiaceae</taxon>
        <taxon>Crossiella</taxon>
    </lineage>
</organism>
<accession>A0A7W7CD72</accession>
<proteinExistence type="predicted"/>
<reference evidence="1 2" key="1">
    <citation type="submission" date="2020-08" db="EMBL/GenBank/DDBJ databases">
        <title>Sequencing the genomes of 1000 actinobacteria strains.</title>
        <authorList>
            <person name="Klenk H.-P."/>
        </authorList>
    </citation>
    <scope>NUCLEOTIDE SEQUENCE [LARGE SCALE GENOMIC DNA]</scope>
    <source>
        <strain evidence="1 2">DSM 44230</strain>
    </source>
</reference>
<dbReference type="SUPFAM" id="SSF55961">
    <property type="entry name" value="Bet v1-like"/>
    <property type="match status" value="1"/>
</dbReference>